<keyword evidence="3" id="KW-1185">Reference proteome</keyword>
<feature type="region of interest" description="Disordered" evidence="1">
    <location>
        <begin position="110"/>
        <end position="140"/>
    </location>
</feature>
<protein>
    <submittedName>
        <fullName evidence="2">Uncharacterized protein</fullName>
    </submittedName>
</protein>
<accession>A0A839NBM4</accession>
<dbReference type="Proteomes" id="UP000559182">
    <property type="component" value="Unassembled WGS sequence"/>
</dbReference>
<organism evidence="2 3">
    <name type="scientific">Flexivirga oryzae</name>
    <dbReference type="NCBI Taxonomy" id="1794944"/>
    <lineage>
        <taxon>Bacteria</taxon>
        <taxon>Bacillati</taxon>
        <taxon>Actinomycetota</taxon>
        <taxon>Actinomycetes</taxon>
        <taxon>Micrococcales</taxon>
        <taxon>Dermacoccaceae</taxon>
        <taxon>Flexivirga</taxon>
    </lineage>
</organism>
<dbReference type="RefSeq" id="WP_183322103.1">
    <property type="nucleotide sequence ID" value="NZ_JACHVQ010000003.1"/>
</dbReference>
<evidence type="ECO:0000313" key="2">
    <source>
        <dbReference type="EMBL" id="MBB2893643.1"/>
    </source>
</evidence>
<comment type="caution">
    <text evidence="2">The sequence shown here is derived from an EMBL/GenBank/DDBJ whole genome shotgun (WGS) entry which is preliminary data.</text>
</comment>
<name>A0A839NBM4_9MICO</name>
<dbReference type="AlphaFoldDB" id="A0A839NBM4"/>
<dbReference type="EMBL" id="JACHVQ010000003">
    <property type="protein sequence ID" value="MBB2893643.1"/>
    <property type="molecule type" value="Genomic_DNA"/>
</dbReference>
<gene>
    <name evidence="2" type="ORF">FHU39_003674</name>
</gene>
<feature type="compositionally biased region" description="Acidic residues" evidence="1">
    <location>
        <begin position="112"/>
        <end position="122"/>
    </location>
</feature>
<evidence type="ECO:0000313" key="3">
    <source>
        <dbReference type="Proteomes" id="UP000559182"/>
    </source>
</evidence>
<evidence type="ECO:0000256" key="1">
    <source>
        <dbReference type="SAM" id="MobiDB-lite"/>
    </source>
</evidence>
<proteinExistence type="predicted"/>
<dbReference type="InterPro" id="IPR043737">
    <property type="entry name" value="DUF5682"/>
</dbReference>
<dbReference type="Pfam" id="PF18934">
    <property type="entry name" value="DUF5682"/>
    <property type="match status" value="1"/>
</dbReference>
<reference evidence="2 3" key="1">
    <citation type="submission" date="2020-08" db="EMBL/GenBank/DDBJ databases">
        <title>Sequencing the genomes of 1000 actinobacteria strains.</title>
        <authorList>
            <person name="Klenk H.-P."/>
        </authorList>
    </citation>
    <scope>NUCLEOTIDE SEQUENCE [LARGE SCALE GENOMIC DNA]</scope>
    <source>
        <strain evidence="2 3">DSM 105369</strain>
    </source>
</reference>
<sequence length="757" mass="81430">MAAPSSARLEVLGVRHHGPGSARAVGRALDELRPDLVVIEGVPELDQTLPFAASPELRPPVAGLVYAVDRPRNAIFYPLAVFSPEWVAMRWALAAGVDVCFADLPAIHELAPPDETDSDTAEPTDQAGPTTPATPPDPIGLLAEAAGYDDPERWWEDAIEHRSESGLEQFRLVSEAMSATREQDTRPDSDPDVLWNARREAAMRRRVRAAIKAGKERIAFVCGAFHAPMLQLDSFPAAAADNRLLAKLPRTKVAATWAPWTAGRLAVESGYGAGVTSPGWYQHLFLHWDSGDEDVASSWLVRVARELREQGIDASTASVVESARLATTLATLRGRPSVGLSELNDAAEAVLCSGSPVPLRLVHDNLVVGNDLGTVPDGAPMVPLAADLARQQRSTRLKPSAVAKTVDLDLRRDAGRARSVLLHRLRLLQIDWGTEIDARGTGTFRESWELEWRPELAVQVVEASLHGTTVAAAADSRVREIARESDDLTRITALVSDAMVADLPEALDAVVAALEAGTARQHDAGVLLGTIGPLARTRRYGNVRGVDVRRLDAVLHTIVTRASIALPGASHGLDDDAAAALRSLVELAAEGIALLDVDALNRPWRAALHSVARGAALHGSLAGRVNRMLLDAQEIDLAEATLRLSRQLSVGAHAAESAAWLDGFLAGDAALLIYDRNLLAIIDGWISTIRQSTFDDLLPLVHRTFSRFEATDRQQMGELIARLGEPGSDRAGTTYELEQALPAIHHAAELLGLEVTR</sequence>